<gene>
    <name evidence="4" type="ORF">SAMN02745199_0047</name>
</gene>
<dbReference type="PANTHER" id="PTHR33449">
    <property type="entry name" value="NUCLEOID-ASSOCIATED PROTEIN YBAB"/>
    <property type="match status" value="1"/>
</dbReference>
<comment type="similarity">
    <text evidence="2">Belongs to the YbaB/EbfC family.</text>
</comment>
<keyword evidence="5" id="KW-1185">Reference proteome</keyword>
<dbReference type="HAMAP" id="MF_00274">
    <property type="entry name" value="DNA_YbaB_EbfC"/>
    <property type="match status" value="1"/>
</dbReference>
<dbReference type="GO" id="GO:0005829">
    <property type="term" value="C:cytosol"/>
    <property type="evidence" value="ECO:0007669"/>
    <property type="project" value="TreeGrafter"/>
</dbReference>
<dbReference type="EMBL" id="FQXN01000001">
    <property type="protein sequence ID" value="SHH15609.1"/>
    <property type="molecule type" value="Genomic_DNA"/>
</dbReference>
<dbReference type="InterPro" id="IPR036894">
    <property type="entry name" value="YbaB-like_sf"/>
</dbReference>
<keyword evidence="2" id="KW-0963">Cytoplasm</keyword>
<dbReference type="Gene3D" id="3.30.1310.10">
    <property type="entry name" value="Nucleoid-associated protein YbaB-like domain"/>
    <property type="match status" value="1"/>
</dbReference>
<proteinExistence type="inferred from homology"/>
<sequence>MKKLKSFGGKSLGGKTKQLEQLQKLQEEVQKKIQEVEANFSNVEVEVSVGGGAVRIVGSADRKVKDIEIDEDLFEDKEMLKDLLIAGFDELMEKIEQKREEELSKVTQEMLPFGI</sequence>
<keyword evidence="3" id="KW-0175">Coiled coil</keyword>
<keyword evidence="1 2" id="KW-0238">DNA-binding</keyword>
<dbReference type="STRING" id="1123380.SAMN02745199_0047"/>
<name>A0A1M5QP59_9BACT</name>
<dbReference type="GO" id="GO:0043590">
    <property type="term" value="C:bacterial nucleoid"/>
    <property type="evidence" value="ECO:0007669"/>
    <property type="project" value="UniProtKB-UniRule"/>
</dbReference>
<evidence type="ECO:0000313" key="5">
    <source>
        <dbReference type="Proteomes" id="UP000242592"/>
    </source>
</evidence>
<dbReference type="Pfam" id="PF02575">
    <property type="entry name" value="YbaB_DNA_bd"/>
    <property type="match status" value="1"/>
</dbReference>
<evidence type="ECO:0000256" key="2">
    <source>
        <dbReference type="HAMAP-Rule" id="MF_00274"/>
    </source>
</evidence>
<evidence type="ECO:0000256" key="3">
    <source>
        <dbReference type="SAM" id="Coils"/>
    </source>
</evidence>
<protein>
    <recommendedName>
        <fullName evidence="2">Nucleoid-associated protein SAMN02745199_0047</fullName>
    </recommendedName>
</protein>
<evidence type="ECO:0000313" key="4">
    <source>
        <dbReference type="EMBL" id="SHH15609.1"/>
    </source>
</evidence>
<reference evidence="5" key="1">
    <citation type="submission" date="2016-11" db="EMBL/GenBank/DDBJ databases">
        <authorList>
            <person name="Varghese N."/>
            <person name="Submissions S."/>
        </authorList>
    </citation>
    <scope>NUCLEOTIDE SEQUENCE [LARGE SCALE GENOMIC DNA]</scope>
    <source>
        <strain evidence="5">DSM 15807</strain>
    </source>
</reference>
<dbReference type="PANTHER" id="PTHR33449:SF1">
    <property type="entry name" value="NUCLEOID-ASSOCIATED PROTEIN YBAB"/>
    <property type="match status" value="1"/>
</dbReference>
<feature type="coiled-coil region" evidence="3">
    <location>
        <begin position="12"/>
        <end position="46"/>
    </location>
</feature>
<comment type="function">
    <text evidence="2">Binds to DNA and alters its conformation. May be involved in regulation of gene expression, nucleoid organization and DNA protection.</text>
</comment>
<dbReference type="OrthoDB" id="49583at2"/>
<dbReference type="RefSeq" id="WP_073070838.1">
    <property type="nucleotide sequence ID" value="NZ_FQXN01000001.1"/>
</dbReference>
<comment type="subunit">
    <text evidence="2">Homodimer.</text>
</comment>
<comment type="subcellular location">
    <subcellularLocation>
        <location evidence="2">Cytoplasm</location>
        <location evidence="2">Nucleoid</location>
    </subcellularLocation>
</comment>
<dbReference type="PIRSF" id="PIRSF004555">
    <property type="entry name" value="UCP004555"/>
    <property type="match status" value="1"/>
</dbReference>
<dbReference type="Proteomes" id="UP000242592">
    <property type="component" value="Unassembled WGS sequence"/>
</dbReference>
<evidence type="ECO:0000256" key="1">
    <source>
        <dbReference type="ARBA" id="ARBA00023125"/>
    </source>
</evidence>
<dbReference type="InterPro" id="IPR004401">
    <property type="entry name" value="YbaB/EbfC"/>
</dbReference>
<organism evidence="4 5">
    <name type="scientific">Thermosipho atlanticus DSM 15807</name>
    <dbReference type="NCBI Taxonomy" id="1123380"/>
    <lineage>
        <taxon>Bacteria</taxon>
        <taxon>Thermotogati</taxon>
        <taxon>Thermotogota</taxon>
        <taxon>Thermotogae</taxon>
        <taxon>Thermotogales</taxon>
        <taxon>Fervidobacteriaceae</taxon>
        <taxon>Thermosipho</taxon>
    </lineage>
</organism>
<dbReference type="GO" id="GO:0003677">
    <property type="term" value="F:DNA binding"/>
    <property type="evidence" value="ECO:0007669"/>
    <property type="project" value="UniProtKB-UniRule"/>
</dbReference>
<dbReference type="SUPFAM" id="SSF82607">
    <property type="entry name" value="YbaB-like"/>
    <property type="match status" value="1"/>
</dbReference>
<accession>A0A1M5QP59</accession>
<dbReference type="AlphaFoldDB" id="A0A1M5QP59"/>